<accession>A0AAW0FQI6</accession>
<protein>
    <recommendedName>
        <fullName evidence="9">Peptidase A1 domain-containing protein</fullName>
    </recommendedName>
</protein>
<proteinExistence type="inferred from homology"/>
<dbReference type="EMBL" id="JASBNA010000057">
    <property type="protein sequence ID" value="KAK7679576.1"/>
    <property type="molecule type" value="Genomic_DNA"/>
</dbReference>
<dbReference type="PANTHER" id="PTHR47966">
    <property type="entry name" value="BETA-SITE APP-CLEAVING ENZYME, ISOFORM A-RELATED"/>
    <property type="match status" value="1"/>
</dbReference>
<dbReference type="InterPro" id="IPR001461">
    <property type="entry name" value="Aspartic_peptidase_A1"/>
</dbReference>
<evidence type="ECO:0000256" key="7">
    <source>
        <dbReference type="RuleBase" id="RU000454"/>
    </source>
</evidence>
<dbReference type="CDD" id="cd05471">
    <property type="entry name" value="pepsin_like"/>
    <property type="match status" value="1"/>
</dbReference>
<dbReference type="PANTHER" id="PTHR47966:SF51">
    <property type="entry name" value="BETA-SITE APP-CLEAVING ENZYME, ISOFORM A-RELATED"/>
    <property type="match status" value="1"/>
</dbReference>
<keyword evidence="2 7" id="KW-0645">Protease</keyword>
<dbReference type="InterPro" id="IPR034164">
    <property type="entry name" value="Pepsin-like_dom"/>
</dbReference>
<gene>
    <name evidence="10" type="ORF">QCA50_017286</name>
</gene>
<evidence type="ECO:0000256" key="6">
    <source>
        <dbReference type="PIRSR" id="PIRSR601461-2"/>
    </source>
</evidence>
<evidence type="ECO:0000256" key="3">
    <source>
        <dbReference type="ARBA" id="ARBA00022750"/>
    </source>
</evidence>
<dbReference type="SUPFAM" id="SSF50630">
    <property type="entry name" value="Acid proteases"/>
    <property type="match status" value="1"/>
</dbReference>
<evidence type="ECO:0000256" key="8">
    <source>
        <dbReference type="SAM" id="SignalP"/>
    </source>
</evidence>
<evidence type="ECO:0000259" key="9">
    <source>
        <dbReference type="PROSITE" id="PS51767"/>
    </source>
</evidence>
<dbReference type="InterPro" id="IPR033121">
    <property type="entry name" value="PEPTIDASE_A1"/>
</dbReference>
<feature type="active site" evidence="5">
    <location>
        <position position="123"/>
    </location>
</feature>
<feature type="active site" evidence="5">
    <location>
        <position position="302"/>
    </location>
</feature>
<keyword evidence="6" id="KW-1015">Disulfide bond</keyword>
<sequence>MLTIAFVLSALFLFAAASPVDQEQSMTISLSKRSGLTDNTGIVDIPHLLHEVFFTKSKYENGFKAYEVNTGAPHPLAKGFSAPLNLTRRATGAVALTSEQGGALWQGSISVGTPAQAFTVDFDTGSSDLFLPSSSCTTNCKGHKLYNPSSSSTSVDKGKTFSLQYGDGSSVSGEQYSEAVTIARLSATGQAIGAANRYSSGFSLDEYPPDGLLGMGYQSISEYNSPPLVQTLIAQGKIDQPIFAFKLASSGSELSIGGLNTKLYTGAFTTVPVTTKGYWQVNMDSVSANGKTPVGRVSSIIDTGTSLIIGDTANVKKFYASISGSKDASKTIGPGFYTVPCKSIPNVQMSFGGRAFSIAPSLFNLGVAVRGSSDCVGAIVGGDDGFWIVGDVFLQNVYTSFNLGTNQVGFATLK</sequence>
<dbReference type="PROSITE" id="PS51767">
    <property type="entry name" value="PEPTIDASE_A1"/>
    <property type="match status" value="1"/>
</dbReference>
<keyword evidence="3 7" id="KW-0064">Aspartyl protease</keyword>
<keyword evidence="4 7" id="KW-0378">Hydrolase</keyword>
<evidence type="ECO:0000313" key="11">
    <source>
        <dbReference type="Proteomes" id="UP001385951"/>
    </source>
</evidence>
<dbReference type="PRINTS" id="PR00792">
    <property type="entry name" value="PEPSIN"/>
</dbReference>
<feature type="signal peptide" evidence="8">
    <location>
        <begin position="1"/>
        <end position="17"/>
    </location>
</feature>
<dbReference type="GO" id="GO:0004190">
    <property type="term" value="F:aspartic-type endopeptidase activity"/>
    <property type="evidence" value="ECO:0007669"/>
    <property type="project" value="UniProtKB-KW"/>
</dbReference>
<dbReference type="AlphaFoldDB" id="A0AAW0FQI6"/>
<feature type="disulfide bond" evidence="6">
    <location>
        <begin position="136"/>
        <end position="140"/>
    </location>
</feature>
<dbReference type="FunFam" id="2.40.70.10:FF:000115">
    <property type="entry name" value="Lysosomal aspartic protease"/>
    <property type="match status" value="1"/>
</dbReference>
<feature type="domain" description="Peptidase A1" evidence="9">
    <location>
        <begin position="105"/>
        <end position="411"/>
    </location>
</feature>
<keyword evidence="11" id="KW-1185">Reference proteome</keyword>
<dbReference type="GO" id="GO:0006508">
    <property type="term" value="P:proteolysis"/>
    <property type="evidence" value="ECO:0007669"/>
    <property type="project" value="UniProtKB-KW"/>
</dbReference>
<dbReference type="InterPro" id="IPR001969">
    <property type="entry name" value="Aspartic_peptidase_AS"/>
</dbReference>
<dbReference type="PROSITE" id="PS00141">
    <property type="entry name" value="ASP_PROTEASE"/>
    <property type="match status" value="1"/>
</dbReference>
<reference evidence="10 11" key="1">
    <citation type="submission" date="2022-09" db="EMBL/GenBank/DDBJ databases">
        <authorList>
            <person name="Palmer J.M."/>
        </authorList>
    </citation>
    <scope>NUCLEOTIDE SEQUENCE [LARGE SCALE GENOMIC DNA]</scope>
    <source>
        <strain evidence="10 11">DSM 7382</strain>
    </source>
</reference>
<dbReference type="InterPro" id="IPR021109">
    <property type="entry name" value="Peptidase_aspartic_dom_sf"/>
</dbReference>
<keyword evidence="8" id="KW-0732">Signal</keyword>
<dbReference type="Gene3D" id="2.40.70.10">
    <property type="entry name" value="Acid Proteases"/>
    <property type="match status" value="2"/>
</dbReference>
<evidence type="ECO:0000256" key="2">
    <source>
        <dbReference type="ARBA" id="ARBA00022670"/>
    </source>
</evidence>
<evidence type="ECO:0000313" key="10">
    <source>
        <dbReference type="EMBL" id="KAK7679576.1"/>
    </source>
</evidence>
<evidence type="ECO:0000256" key="4">
    <source>
        <dbReference type="ARBA" id="ARBA00022801"/>
    </source>
</evidence>
<evidence type="ECO:0000256" key="5">
    <source>
        <dbReference type="PIRSR" id="PIRSR601461-1"/>
    </source>
</evidence>
<evidence type="ECO:0000256" key="1">
    <source>
        <dbReference type="ARBA" id="ARBA00007447"/>
    </source>
</evidence>
<comment type="caution">
    <text evidence="10">The sequence shown here is derived from an EMBL/GenBank/DDBJ whole genome shotgun (WGS) entry which is preliminary data.</text>
</comment>
<dbReference type="Proteomes" id="UP001385951">
    <property type="component" value="Unassembled WGS sequence"/>
</dbReference>
<comment type="similarity">
    <text evidence="1 7">Belongs to the peptidase A1 family.</text>
</comment>
<feature type="chain" id="PRO_5043586781" description="Peptidase A1 domain-containing protein" evidence="8">
    <location>
        <begin position="18"/>
        <end position="414"/>
    </location>
</feature>
<dbReference type="Pfam" id="PF00026">
    <property type="entry name" value="Asp"/>
    <property type="match status" value="1"/>
</dbReference>
<organism evidence="10 11">
    <name type="scientific">Cerrena zonata</name>
    <dbReference type="NCBI Taxonomy" id="2478898"/>
    <lineage>
        <taxon>Eukaryota</taxon>
        <taxon>Fungi</taxon>
        <taxon>Dikarya</taxon>
        <taxon>Basidiomycota</taxon>
        <taxon>Agaricomycotina</taxon>
        <taxon>Agaricomycetes</taxon>
        <taxon>Polyporales</taxon>
        <taxon>Cerrenaceae</taxon>
        <taxon>Cerrena</taxon>
    </lineage>
</organism>
<name>A0AAW0FQI6_9APHY</name>